<dbReference type="Gene3D" id="1.25.40.10">
    <property type="entry name" value="Tetratricopeptide repeat domain"/>
    <property type="match status" value="1"/>
</dbReference>
<dbReference type="OrthoDB" id="1947780at2"/>
<dbReference type="STRING" id="1131935.PDENDC454_23224"/>
<dbReference type="Proteomes" id="UP000003900">
    <property type="component" value="Unassembled WGS sequence"/>
</dbReference>
<dbReference type="InterPro" id="IPR008969">
    <property type="entry name" value="CarboxyPept-like_regulatory"/>
</dbReference>
<dbReference type="EMBL" id="AHKH01000096">
    <property type="protein sequence ID" value="EHQ59869.1"/>
    <property type="molecule type" value="Genomic_DNA"/>
</dbReference>
<keyword evidence="2" id="KW-1185">Reference proteome</keyword>
<evidence type="ECO:0000313" key="1">
    <source>
        <dbReference type="EMBL" id="EHQ59869.1"/>
    </source>
</evidence>
<dbReference type="PATRIC" id="fig|1131935.3.peg.4831"/>
<dbReference type="AlphaFoldDB" id="H3SM54"/>
<comment type="caution">
    <text evidence="1">The sequence shown here is derived from an EMBL/GenBank/DDBJ whole genome shotgun (WGS) entry which is preliminary data.</text>
</comment>
<reference evidence="1 2" key="1">
    <citation type="journal article" date="2012" name="J. Bacteriol.">
        <title>Genome Sequence of the Pattern-Forming Social Bacterium Paenibacillus dendritiformis C454 Chiral Morphotype.</title>
        <authorList>
            <person name="Sirota-Madi A."/>
            <person name="Olender T."/>
            <person name="Helman Y."/>
            <person name="Brainis I."/>
            <person name="Finkelshtein A."/>
            <person name="Roth D."/>
            <person name="Hagai E."/>
            <person name="Leshkowitz D."/>
            <person name="Brodsky L."/>
            <person name="Galatenko V."/>
            <person name="Nikolaev V."/>
            <person name="Gutnick D.L."/>
            <person name="Lancet D."/>
            <person name="Ben-Jacob E."/>
        </authorList>
    </citation>
    <scope>NUCLEOTIDE SEQUENCE [LARGE SCALE GENOMIC DNA]</scope>
    <source>
        <strain evidence="1 2">C454</strain>
    </source>
</reference>
<name>H3SM54_9BACL</name>
<organism evidence="1 2">
    <name type="scientific">Paenibacillus dendritiformis C454</name>
    <dbReference type="NCBI Taxonomy" id="1131935"/>
    <lineage>
        <taxon>Bacteria</taxon>
        <taxon>Bacillati</taxon>
        <taxon>Bacillota</taxon>
        <taxon>Bacilli</taxon>
        <taxon>Bacillales</taxon>
        <taxon>Paenibacillaceae</taxon>
        <taxon>Paenibacillus</taxon>
    </lineage>
</organism>
<proteinExistence type="predicted"/>
<protein>
    <recommendedName>
        <fullName evidence="3">Carboxypeptidase regulatory-like domain-containing protein</fullName>
    </recommendedName>
</protein>
<sequence>MIRLKVRHLAILLAVLAALSGLSWILPKIAAQPHEFWLSFLGRGEDTANERYFALMNSHLPARENMLYIGKNSSSFSTQGSENTELSVEAMEQQAEQFLRDYPDHPNASLARSRLANIYMLDKRWEKAERLYKELMRSDSLHNFEYRDQVKLLESRAPKPGEKPMLSGTVMRGQQPLEGAVVVLRKTDANSWHSPPRPDIYPMAMTDENGEFRFYQVPEQTYDIEIGAPLRELDSYTYAETSPDSIVLKKGQSVEGIVMQLNPNLTVLEPQGPVTVEGDAVTMRWEAYPGAAYYVVQWMEPHQSRSGKSRGAATHVLPGKHAGTKATYRLSELRENGAAGGGMNWSPDEGIWIYPSYLLGIGYPGAQYVWSVDAYDDQDRKISSSRPYAIVDQRELPLIRIPDGPLSDGDRYVLQADYESAKRAYLKEGNNRHALRVLARMEMIGTTKDSWGDEKKALYYLKQIDQPDLSDLKMMELCYSRLKMEDEAERIRREVERLEGGQASSRDG</sequence>
<gene>
    <name evidence="1" type="ORF">PDENDC454_23224</name>
</gene>
<dbReference type="Gene3D" id="2.60.40.1120">
    <property type="entry name" value="Carboxypeptidase-like, regulatory domain"/>
    <property type="match status" value="1"/>
</dbReference>
<dbReference type="InterPro" id="IPR011990">
    <property type="entry name" value="TPR-like_helical_dom_sf"/>
</dbReference>
<dbReference type="RefSeq" id="WP_006679129.1">
    <property type="nucleotide sequence ID" value="NZ_AHKH01000096.1"/>
</dbReference>
<evidence type="ECO:0000313" key="2">
    <source>
        <dbReference type="Proteomes" id="UP000003900"/>
    </source>
</evidence>
<evidence type="ECO:0008006" key="3">
    <source>
        <dbReference type="Google" id="ProtNLM"/>
    </source>
</evidence>
<accession>H3SM54</accession>
<dbReference type="SUPFAM" id="SSF49464">
    <property type="entry name" value="Carboxypeptidase regulatory domain-like"/>
    <property type="match status" value="1"/>
</dbReference>